<organism evidence="1 2">
    <name type="scientific">Schistosoma bovis</name>
    <name type="common">Blood fluke</name>
    <dbReference type="NCBI Taxonomy" id="6184"/>
    <lineage>
        <taxon>Eukaryota</taxon>
        <taxon>Metazoa</taxon>
        <taxon>Spiralia</taxon>
        <taxon>Lophotrochozoa</taxon>
        <taxon>Platyhelminthes</taxon>
        <taxon>Trematoda</taxon>
        <taxon>Digenea</taxon>
        <taxon>Strigeidida</taxon>
        <taxon>Schistosomatoidea</taxon>
        <taxon>Schistosomatidae</taxon>
        <taxon>Schistosoma</taxon>
    </lineage>
</organism>
<protein>
    <submittedName>
        <fullName evidence="1">Uncharacterized protein</fullName>
    </submittedName>
</protein>
<comment type="caution">
    <text evidence="1">The sequence shown here is derived from an EMBL/GenBank/DDBJ whole genome shotgun (WGS) entry which is preliminary data.</text>
</comment>
<reference evidence="1 2" key="1">
    <citation type="journal article" date="2019" name="PLoS Pathog.">
        <title>Genome sequence of the bovine parasite Schistosoma bovis Tanzania.</title>
        <authorList>
            <person name="Oey H."/>
            <person name="Zakrzewski M."/>
            <person name="Gobert G."/>
            <person name="Gravermann K."/>
            <person name="Stoye J."/>
            <person name="Jones M."/>
            <person name="Mcmanus D."/>
            <person name="Krause L."/>
        </authorList>
    </citation>
    <scope>NUCLEOTIDE SEQUENCE [LARGE SCALE GENOMIC DNA]</scope>
    <source>
        <strain evidence="1 2">TAN1997</strain>
    </source>
</reference>
<evidence type="ECO:0000313" key="2">
    <source>
        <dbReference type="Proteomes" id="UP000290809"/>
    </source>
</evidence>
<gene>
    <name evidence="1" type="ORF">DC041_0008156</name>
</gene>
<name>A0A430QKB8_SCHBO</name>
<dbReference type="AlphaFoldDB" id="A0A430QKB8"/>
<accession>A0A430QKB8</accession>
<dbReference type="EMBL" id="QMKO01001608">
    <property type="protein sequence ID" value="RTG88138.1"/>
    <property type="molecule type" value="Genomic_DNA"/>
</dbReference>
<proteinExistence type="predicted"/>
<keyword evidence="2" id="KW-1185">Reference proteome</keyword>
<evidence type="ECO:0000313" key="1">
    <source>
        <dbReference type="EMBL" id="RTG88138.1"/>
    </source>
</evidence>
<sequence length="63" mass="7729">MWTFFWQIRCSTSKFLCMAFHYIFLHKIFHRLCSGFDLYNLLEETNSSVMSTDRTLYFLIRFA</sequence>
<dbReference type="Proteomes" id="UP000290809">
    <property type="component" value="Unassembled WGS sequence"/>
</dbReference>